<comment type="catalytic activity">
    <reaction evidence="7">
        <text>L-methionyl-[protein] + [thioredoxin]-disulfide + H2O = L-methionyl-(R)-S-oxide-[protein] + [thioredoxin]-dithiol</text>
        <dbReference type="Rhea" id="RHEA:24164"/>
        <dbReference type="Rhea" id="RHEA-COMP:10698"/>
        <dbReference type="Rhea" id="RHEA-COMP:10700"/>
        <dbReference type="Rhea" id="RHEA-COMP:12313"/>
        <dbReference type="Rhea" id="RHEA-COMP:12314"/>
        <dbReference type="ChEBI" id="CHEBI:15377"/>
        <dbReference type="ChEBI" id="CHEBI:16044"/>
        <dbReference type="ChEBI" id="CHEBI:29950"/>
        <dbReference type="ChEBI" id="CHEBI:45764"/>
        <dbReference type="ChEBI" id="CHEBI:50058"/>
        <dbReference type="EC" id="1.8.4.12"/>
    </reaction>
</comment>
<dbReference type="OrthoDB" id="5961at2157"/>
<feature type="domain" description="MsrB" evidence="8">
    <location>
        <begin position="21"/>
        <end position="143"/>
    </location>
</feature>
<comment type="similarity">
    <text evidence="2">Belongs to the MsrB Met sulfoxide reductase family.</text>
</comment>
<evidence type="ECO:0000313" key="9">
    <source>
        <dbReference type="EMBL" id="AKB84524.1"/>
    </source>
</evidence>
<evidence type="ECO:0000313" key="10">
    <source>
        <dbReference type="Proteomes" id="UP000033048"/>
    </source>
</evidence>
<dbReference type="RefSeq" id="WP_048204723.1">
    <property type="nucleotide sequence ID" value="NZ_CP009518.1"/>
</dbReference>
<dbReference type="HOGENOM" id="CLU_031040_8_5_2"/>
<dbReference type="InterPro" id="IPR028427">
    <property type="entry name" value="Met_Sox_Rdtase_MsrB"/>
</dbReference>
<dbReference type="GO" id="GO:0033743">
    <property type="term" value="F:peptide-methionine (R)-S-oxide reductase activity"/>
    <property type="evidence" value="ECO:0007669"/>
    <property type="project" value="UniProtKB-EC"/>
</dbReference>
<dbReference type="InterPro" id="IPR002579">
    <property type="entry name" value="Met_Sox_Rdtase_MsrB_dom"/>
</dbReference>
<dbReference type="Pfam" id="PF01641">
    <property type="entry name" value="SelR"/>
    <property type="match status" value="1"/>
</dbReference>
<dbReference type="Proteomes" id="UP000033048">
    <property type="component" value="Chromosome"/>
</dbReference>
<evidence type="ECO:0000256" key="5">
    <source>
        <dbReference type="ARBA" id="ARBA00022833"/>
    </source>
</evidence>
<dbReference type="NCBIfam" id="TIGR00357">
    <property type="entry name" value="peptide-methionine (R)-S-oxide reductase MsrB"/>
    <property type="match status" value="1"/>
</dbReference>
<keyword evidence="4" id="KW-0479">Metal-binding</keyword>
<dbReference type="Gene3D" id="2.170.150.20">
    <property type="entry name" value="Peptide methionine sulfoxide reductase"/>
    <property type="match status" value="1"/>
</dbReference>
<evidence type="ECO:0000256" key="4">
    <source>
        <dbReference type="ARBA" id="ARBA00022723"/>
    </source>
</evidence>
<dbReference type="InterPro" id="IPR011057">
    <property type="entry name" value="Mss4-like_sf"/>
</dbReference>
<keyword evidence="6 9" id="KW-0560">Oxidoreductase</keyword>
<dbReference type="STRING" id="1434104.MCMEM_0471"/>
<gene>
    <name evidence="9" type="ORF">MCMEM_0471</name>
</gene>
<evidence type="ECO:0000259" key="8">
    <source>
        <dbReference type="PROSITE" id="PS51790"/>
    </source>
</evidence>
<reference evidence="9 10" key="1">
    <citation type="submission" date="2014-07" db="EMBL/GenBank/DDBJ databases">
        <title>Methanogenic archaea and the global carbon cycle.</title>
        <authorList>
            <person name="Henriksen J.R."/>
            <person name="Luke J."/>
            <person name="Reinhart S."/>
            <person name="Benedict M.N."/>
            <person name="Youngblut N.D."/>
            <person name="Metcalf M.E."/>
            <person name="Whitaker R.J."/>
            <person name="Metcalf W.W."/>
        </authorList>
    </citation>
    <scope>NUCLEOTIDE SEQUENCE [LARGE SCALE GENOMIC DNA]</scope>
    <source>
        <strain evidence="9 10">MM1</strain>
    </source>
</reference>
<dbReference type="FunFam" id="2.170.150.20:FF:000001">
    <property type="entry name" value="Peptide methionine sulfoxide reductase MsrB"/>
    <property type="match status" value="1"/>
</dbReference>
<protein>
    <recommendedName>
        <fullName evidence="3">peptide-methionine (R)-S-oxide reductase</fullName>
        <ecNumber evidence="3">1.8.4.12</ecNumber>
    </recommendedName>
</protein>
<dbReference type="PANTHER" id="PTHR10173:SF52">
    <property type="entry name" value="METHIONINE-R-SULFOXIDE REDUCTASE B1"/>
    <property type="match status" value="1"/>
</dbReference>
<accession>A0A0E3WZ86</accession>
<dbReference type="GO" id="GO:0006979">
    <property type="term" value="P:response to oxidative stress"/>
    <property type="evidence" value="ECO:0007669"/>
    <property type="project" value="InterPro"/>
</dbReference>
<name>A0A0E3WZ86_METMT</name>
<dbReference type="GO" id="GO:0046872">
    <property type="term" value="F:metal ion binding"/>
    <property type="evidence" value="ECO:0007669"/>
    <property type="project" value="UniProtKB-KW"/>
</dbReference>
<evidence type="ECO:0000256" key="7">
    <source>
        <dbReference type="ARBA" id="ARBA00048488"/>
    </source>
</evidence>
<keyword evidence="10" id="KW-1185">Reference proteome</keyword>
<sequence length="144" mass="16258">MINTLFSFGGISIIEKIERSEEEWKKLLTPEQYAILRKKKTEMPFTGKLLSNKEKGTYNCAACGQVIFESDKKFDSQSGWPSFYDVISSDSVELVTDNSHFMHRIEVICSSCGSHLGHVFDDGPKPTGKRYCINSAAMQFEGEE</sequence>
<dbReference type="AlphaFoldDB" id="A0A0E3WZ86"/>
<organism evidence="9 10">
    <name type="scientific">Methanococcoides methylutens MM1</name>
    <dbReference type="NCBI Taxonomy" id="1434104"/>
    <lineage>
        <taxon>Archaea</taxon>
        <taxon>Methanobacteriati</taxon>
        <taxon>Methanobacteriota</taxon>
        <taxon>Stenosarchaea group</taxon>
        <taxon>Methanomicrobia</taxon>
        <taxon>Methanosarcinales</taxon>
        <taxon>Methanosarcinaceae</taxon>
        <taxon>Methanococcoides</taxon>
    </lineage>
</organism>
<proteinExistence type="inferred from homology"/>
<dbReference type="GeneID" id="24892965"/>
<keyword evidence="5" id="KW-0862">Zinc</keyword>
<evidence type="ECO:0000256" key="3">
    <source>
        <dbReference type="ARBA" id="ARBA00012499"/>
    </source>
</evidence>
<dbReference type="PROSITE" id="PS51790">
    <property type="entry name" value="MSRB"/>
    <property type="match status" value="1"/>
</dbReference>
<dbReference type="PANTHER" id="PTHR10173">
    <property type="entry name" value="METHIONINE SULFOXIDE REDUCTASE"/>
    <property type="match status" value="1"/>
</dbReference>
<dbReference type="PATRIC" id="fig|1434104.5.peg.516"/>
<dbReference type="EC" id="1.8.4.12" evidence="3"/>
<evidence type="ECO:0000256" key="6">
    <source>
        <dbReference type="ARBA" id="ARBA00023002"/>
    </source>
</evidence>
<evidence type="ECO:0000256" key="2">
    <source>
        <dbReference type="ARBA" id="ARBA00007174"/>
    </source>
</evidence>
<dbReference type="SUPFAM" id="SSF51316">
    <property type="entry name" value="Mss4-like"/>
    <property type="match status" value="1"/>
</dbReference>
<evidence type="ECO:0000256" key="1">
    <source>
        <dbReference type="ARBA" id="ARBA00001947"/>
    </source>
</evidence>
<dbReference type="KEGG" id="mmet:MCMEM_0471"/>
<dbReference type="GO" id="GO:0005737">
    <property type="term" value="C:cytoplasm"/>
    <property type="evidence" value="ECO:0007669"/>
    <property type="project" value="TreeGrafter"/>
</dbReference>
<dbReference type="EMBL" id="CP009518">
    <property type="protein sequence ID" value="AKB84524.1"/>
    <property type="molecule type" value="Genomic_DNA"/>
</dbReference>
<dbReference type="GO" id="GO:0030091">
    <property type="term" value="P:protein repair"/>
    <property type="evidence" value="ECO:0007669"/>
    <property type="project" value="InterPro"/>
</dbReference>
<comment type="cofactor">
    <cofactor evidence="1">
        <name>Zn(2+)</name>
        <dbReference type="ChEBI" id="CHEBI:29105"/>
    </cofactor>
</comment>